<evidence type="ECO:0000313" key="1">
    <source>
        <dbReference type="EMBL" id="GAA1126744.1"/>
    </source>
</evidence>
<name>A0ABP4ER66_9ACTN</name>
<comment type="caution">
    <text evidence="1">The sequence shown here is derived from an EMBL/GenBank/DDBJ whole genome shotgun (WGS) entry which is preliminary data.</text>
</comment>
<gene>
    <name evidence="1" type="ORF">GCM10009663_76180</name>
</gene>
<keyword evidence="2" id="KW-1185">Reference proteome</keyword>
<accession>A0ABP4ER66</accession>
<protein>
    <submittedName>
        <fullName evidence="1">Uncharacterized protein</fullName>
    </submittedName>
</protein>
<reference evidence="2" key="1">
    <citation type="journal article" date="2019" name="Int. J. Syst. Evol. Microbiol.">
        <title>The Global Catalogue of Microorganisms (GCM) 10K type strain sequencing project: providing services to taxonomists for standard genome sequencing and annotation.</title>
        <authorList>
            <consortium name="The Broad Institute Genomics Platform"/>
            <consortium name="The Broad Institute Genome Sequencing Center for Infectious Disease"/>
            <person name="Wu L."/>
            <person name="Ma J."/>
        </authorList>
    </citation>
    <scope>NUCLEOTIDE SEQUENCE [LARGE SCALE GENOMIC DNA]</scope>
    <source>
        <strain evidence="2">JCM 13002</strain>
    </source>
</reference>
<proteinExistence type="predicted"/>
<dbReference type="EMBL" id="BAAALD010000164">
    <property type="protein sequence ID" value="GAA1126744.1"/>
    <property type="molecule type" value="Genomic_DNA"/>
</dbReference>
<dbReference type="Proteomes" id="UP001499987">
    <property type="component" value="Unassembled WGS sequence"/>
</dbReference>
<organism evidence="1 2">
    <name type="scientific">Kitasatospora arboriphila</name>
    <dbReference type="NCBI Taxonomy" id="258052"/>
    <lineage>
        <taxon>Bacteria</taxon>
        <taxon>Bacillati</taxon>
        <taxon>Actinomycetota</taxon>
        <taxon>Actinomycetes</taxon>
        <taxon>Kitasatosporales</taxon>
        <taxon>Streptomycetaceae</taxon>
        <taxon>Kitasatospora</taxon>
    </lineage>
</organism>
<sequence>MCATADGMVPPWIVYAAWVNQQGGHEVGPRVLTADAKTPPSGRREGCVQAAVLLQAFQPPVLDEVDELQVERALQ</sequence>
<evidence type="ECO:0000313" key="2">
    <source>
        <dbReference type="Proteomes" id="UP001499987"/>
    </source>
</evidence>